<reference evidence="9" key="1">
    <citation type="submission" date="2016-07" db="EMBL/GenBank/DDBJ databases">
        <title>Microvirga ossetica sp. nov. a new species of rhizobia isolated from root nodules of the legume species Vicia alpestris Steven originated from North Ossetia region in the Caucasus.</title>
        <authorList>
            <person name="Safronova V.I."/>
            <person name="Kuznetsova I.G."/>
            <person name="Sazanova A.L."/>
            <person name="Belimov A."/>
            <person name="Andronov E."/>
            <person name="Osledkin Y.S."/>
            <person name="Onishchuk O.P."/>
            <person name="Kurchak O.N."/>
            <person name="Shaposhnikov A.I."/>
            <person name="Willems A."/>
            <person name="Tikhonovich I.A."/>
        </authorList>
    </citation>
    <scope>NUCLEOTIDE SEQUENCE [LARGE SCALE GENOMIC DNA]</scope>
    <source>
        <strain evidence="9">V5/3M</strain>
    </source>
</reference>
<dbReference type="FunFam" id="3.30.70.1230:FF:000016">
    <property type="entry name" value="Adenylate/guanylate cyclase domain-containing protein"/>
    <property type="match status" value="1"/>
</dbReference>
<accession>A0A1B2EID4</accession>
<dbReference type="GO" id="GO:0030313">
    <property type="term" value="C:cell envelope"/>
    <property type="evidence" value="ECO:0007669"/>
    <property type="project" value="UniProtKB-SubCell"/>
</dbReference>
<dbReference type="CDD" id="cd07302">
    <property type="entry name" value="CHD"/>
    <property type="match status" value="1"/>
</dbReference>
<dbReference type="InterPro" id="IPR001054">
    <property type="entry name" value="A/G_cyclase"/>
</dbReference>
<evidence type="ECO:0000256" key="5">
    <source>
        <dbReference type="ARBA" id="ARBA00022989"/>
    </source>
</evidence>
<dbReference type="SMART" id="SM01080">
    <property type="entry name" value="CHASE2"/>
    <property type="match status" value="1"/>
</dbReference>
<dbReference type="Gene3D" id="3.30.70.1230">
    <property type="entry name" value="Nucleotide cyclase"/>
    <property type="match status" value="1"/>
</dbReference>
<dbReference type="SUPFAM" id="SSF55073">
    <property type="entry name" value="Nucleotide cyclase"/>
    <property type="match status" value="1"/>
</dbReference>
<gene>
    <name evidence="9" type="ORF">BB934_16345</name>
</gene>
<sequence>MGLLPIGTTIVIALLRRKTRYFGAGRILGLLLLVSLLALRVWDPGLTETIRLKSFDIYQLMYPRVARQELAAVVDIDERSLQALGQWPWPRTVMAEMVSKIVEHGGTVIGFDVLFPEPDRSSPEVAAETFQGLDPTTRETLRQLPGNDAVFAEAIRRSKVVLGQSGYRVAGGAPIAHPPIQTGIATIGPDPRLYLVDFPHLLRNLPLLDGAADGHGIFSIIPERDGVVRRVPVVAVADGTIVPSLSLEMLRVLTGSSAVLIKSDASGVRSVGVDAIEIPTDGKGRVWVHFSPPNLGRYVSAIDLLQGRIPAGSLAGKMVLIGTSAAGLLDLKVTPIHPALPGVELHAQLLESALTGATLSRPSYTAVIELALATILSLILIVFAPRMNAGTLFLLGGTTAVVTLSLSWYCFTFVDLLIDCTFPLIASFLVYAILVCTNYMSVSADRFRIRSAFNQYLSPDLVEQLAQSPEKLALGGEQRELTVLFSDVRGFTTISELYKDDPQGLTTLINRLFTPLTKDIIERRGTIDKYMGDAVMAFWNAPLDDPCHEMNACEAAFAMLESLDELNEQRQSETVGIHPPPPLRIGIGLNTGQCVVGNFGSELHFNYSVIGDPVNLASRLEGLTKHYGVSIIIGEKTAQAVQSQFAVLEIDHLQVRGKWELERIFTLLGRAEVAGSSAYLTLNERNSAMLAAYRAAEWSQALEMILLCKELGKSFGLDDYYDLYVQRIRHLIDTQASSS</sequence>
<feature type="domain" description="Guanylate cyclase" evidence="8">
    <location>
        <begin position="482"/>
        <end position="621"/>
    </location>
</feature>
<evidence type="ECO:0000256" key="2">
    <source>
        <dbReference type="ARBA" id="ARBA00005381"/>
    </source>
</evidence>
<evidence type="ECO:0000256" key="6">
    <source>
        <dbReference type="ARBA" id="ARBA00023136"/>
    </source>
</evidence>
<dbReference type="PANTHER" id="PTHR43081:SF1">
    <property type="entry name" value="ADENYLATE CYCLASE, TERMINAL-DIFFERENTIATION SPECIFIC"/>
    <property type="match status" value="1"/>
</dbReference>
<evidence type="ECO:0000256" key="3">
    <source>
        <dbReference type="ARBA" id="ARBA00022475"/>
    </source>
</evidence>
<keyword evidence="4 7" id="KW-0812">Transmembrane</keyword>
<feature type="transmembrane region" description="Helical" evidence="7">
    <location>
        <begin position="421"/>
        <end position="440"/>
    </location>
</feature>
<comment type="similarity">
    <text evidence="2">Belongs to the adenylyl cyclase class-3 family.</text>
</comment>
<dbReference type="InterPro" id="IPR007890">
    <property type="entry name" value="CHASE2"/>
</dbReference>
<evidence type="ECO:0000256" key="4">
    <source>
        <dbReference type="ARBA" id="ARBA00022692"/>
    </source>
</evidence>
<name>A0A1B2EID4_9HYPH</name>
<dbReference type="PANTHER" id="PTHR43081">
    <property type="entry name" value="ADENYLATE CYCLASE, TERMINAL-DIFFERENTIATION SPECIFIC-RELATED"/>
    <property type="match status" value="1"/>
</dbReference>
<dbReference type="AlphaFoldDB" id="A0A1B2EID4"/>
<organism evidence="9">
    <name type="scientific">Microvirga ossetica</name>
    <dbReference type="NCBI Taxonomy" id="1882682"/>
    <lineage>
        <taxon>Bacteria</taxon>
        <taxon>Pseudomonadati</taxon>
        <taxon>Pseudomonadota</taxon>
        <taxon>Alphaproteobacteria</taxon>
        <taxon>Hyphomicrobiales</taxon>
        <taxon>Methylobacteriaceae</taxon>
        <taxon>Microvirga</taxon>
    </lineage>
</organism>
<comment type="subcellular location">
    <subcellularLocation>
        <location evidence="1">Cell envelope</location>
    </subcellularLocation>
</comment>
<dbReference type="InterPro" id="IPR050697">
    <property type="entry name" value="Adenylyl/Guanylyl_Cyclase_3/4"/>
</dbReference>
<keyword evidence="6 7" id="KW-0472">Membrane</keyword>
<evidence type="ECO:0000313" key="9">
    <source>
        <dbReference type="EMBL" id="ANY79602.1"/>
    </source>
</evidence>
<dbReference type="KEGG" id="moc:BB934_16345"/>
<keyword evidence="3" id="KW-1003">Cell membrane</keyword>
<proteinExistence type="inferred from homology"/>
<dbReference type="OrthoDB" id="9789782at2"/>
<keyword evidence="5 7" id="KW-1133">Transmembrane helix</keyword>
<feature type="transmembrane region" description="Helical" evidence="7">
    <location>
        <begin position="391"/>
        <end position="409"/>
    </location>
</feature>
<dbReference type="InterPro" id="IPR029787">
    <property type="entry name" value="Nucleotide_cyclase"/>
</dbReference>
<dbReference type="GO" id="GO:0006171">
    <property type="term" value="P:cAMP biosynthetic process"/>
    <property type="evidence" value="ECO:0007669"/>
    <property type="project" value="TreeGrafter"/>
</dbReference>
<dbReference type="Pfam" id="PF00211">
    <property type="entry name" value="Guanylate_cyc"/>
    <property type="match status" value="1"/>
</dbReference>
<dbReference type="PROSITE" id="PS50125">
    <property type="entry name" value="GUANYLATE_CYCLASE_2"/>
    <property type="match status" value="1"/>
</dbReference>
<protein>
    <submittedName>
        <fullName evidence="9">Adenylate cyclase</fullName>
    </submittedName>
</protein>
<dbReference type="GO" id="GO:0004016">
    <property type="term" value="F:adenylate cyclase activity"/>
    <property type="evidence" value="ECO:0007669"/>
    <property type="project" value="UniProtKB-ARBA"/>
</dbReference>
<dbReference type="Pfam" id="PF05226">
    <property type="entry name" value="CHASE2"/>
    <property type="match status" value="1"/>
</dbReference>
<feature type="transmembrane region" description="Helical" evidence="7">
    <location>
        <begin position="21"/>
        <end position="42"/>
    </location>
</feature>
<evidence type="ECO:0000256" key="1">
    <source>
        <dbReference type="ARBA" id="ARBA00004196"/>
    </source>
</evidence>
<evidence type="ECO:0000256" key="7">
    <source>
        <dbReference type="SAM" id="Phobius"/>
    </source>
</evidence>
<dbReference type="EMBL" id="CP016616">
    <property type="protein sequence ID" value="ANY79602.1"/>
    <property type="molecule type" value="Genomic_DNA"/>
</dbReference>
<dbReference type="GO" id="GO:0035556">
    <property type="term" value="P:intracellular signal transduction"/>
    <property type="evidence" value="ECO:0007669"/>
    <property type="project" value="InterPro"/>
</dbReference>
<evidence type="ECO:0000259" key="8">
    <source>
        <dbReference type="PROSITE" id="PS50125"/>
    </source>
</evidence>
<dbReference type="SMART" id="SM00044">
    <property type="entry name" value="CYCc"/>
    <property type="match status" value="1"/>
</dbReference>
<feature type="transmembrane region" description="Helical" evidence="7">
    <location>
        <begin position="364"/>
        <end position="384"/>
    </location>
</feature>